<feature type="signal peptide" evidence="1">
    <location>
        <begin position="1"/>
        <end position="20"/>
    </location>
</feature>
<dbReference type="Proteomes" id="UP001228636">
    <property type="component" value="Unassembled WGS sequence"/>
</dbReference>
<keyword evidence="1" id="KW-0732">Signal</keyword>
<reference evidence="3 5" key="1">
    <citation type="journal article" date="2014" name="Int. J. Syst. Evol. Microbiol.">
        <title>Complete genome sequence of Corynebacterium casei LMG S-19264T (=DSM 44701T), isolated from a smear-ripened cheese.</title>
        <authorList>
            <consortium name="US DOE Joint Genome Institute (JGI-PGF)"/>
            <person name="Walter F."/>
            <person name="Albersmeier A."/>
            <person name="Kalinowski J."/>
            <person name="Ruckert C."/>
        </authorList>
    </citation>
    <scope>NUCLEOTIDE SEQUENCE [LARGE SCALE GENOMIC DNA]</scope>
    <source>
        <strain evidence="3 5">CECT 8670</strain>
    </source>
</reference>
<evidence type="ECO:0000313" key="3">
    <source>
        <dbReference type="EMBL" id="MDN3619904.1"/>
    </source>
</evidence>
<sequence length="147" mass="15914">MQKILLALSLIFVVNLTVKAQNISDHAIGVRIAGGNGTGGEISYQKHLDNNNRLEVDLGIASEINDFKLTGTYQWLWSIEKQFNWYAGVGGGVVSASNFGVYGAGVVGLEYNFDAPIVASLDYRPELGFSGSFGFISNIGIAVRYQF</sequence>
<dbReference type="EMBL" id="JAUFQH010000008">
    <property type="protein sequence ID" value="MDN3619904.1"/>
    <property type="molecule type" value="Genomic_DNA"/>
</dbReference>
<evidence type="ECO:0000313" key="4">
    <source>
        <dbReference type="Proteomes" id="UP000232721"/>
    </source>
</evidence>
<reference evidence="3" key="3">
    <citation type="submission" date="2023-06" db="EMBL/GenBank/DDBJ databases">
        <authorList>
            <person name="Lucena T."/>
            <person name="Sun Q."/>
        </authorList>
    </citation>
    <scope>NUCLEOTIDE SEQUENCE</scope>
    <source>
        <strain evidence="3">CECT 8670</strain>
    </source>
</reference>
<proteinExistence type="predicted"/>
<keyword evidence="4" id="KW-1185">Reference proteome</keyword>
<dbReference type="Proteomes" id="UP000232721">
    <property type="component" value="Chromosome"/>
</dbReference>
<dbReference type="AlphaFoldDB" id="A0AAJ1VH31"/>
<evidence type="ECO:0000313" key="5">
    <source>
        <dbReference type="Proteomes" id="UP001228636"/>
    </source>
</evidence>
<evidence type="ECO:0000313" key="2">
    <source>
        <dbReference type="EMBL" id="AUC20772.1"/>
    </source>
</evidence>
<reference evidence="2 4" key="2">
    <citation type="submission" date="2017-02" db="EMBL/GenBank/DDBJ databases">
        <title>Trade-off between light-utilization and light-protection in marine flavobacteria.</title>
        <authorList>
            <person name="Kumagai Y."/>
            <person name="Yoshizawa S."/>
            <person name="Kogure K."/>
            <person name="Iwasaki W."/>
        </authorList>
    </citation>
    <scope>NUCLEOTIDE SEQUENCE [LARGE SCALE GENOMIC DNA]</scope>
    <source>
        <strain evidence="2 4">KCTC 23670</strain>
    </source>
</reference>
<evidence type="ECO:0008006" key="6">
    <source>
        <dbReference type="Google" id="ProtNLM"/>
    </source>
</evidence>
<protein>
    <recommendedName>
        <fullName evidence="6">Outer membrane protein beta-barrel domain-containing protein</fullName>
    </recommendedName>
</protein>
<accession>A0AAJ1VH31</accession>
<gene>
    <name evidence="2" type="ORF">BTO15_00980</name>
    <name evidence="3" type="ORF">QWY81_10620</name>
</gene>
<evidence type="ECO:0000256" key="1">
    <source>
        <dbReference type="SAM" id="SignalP"/>
    </source>
</evidence>
<dbReference type="InterPro" id="IPR011250">
    <property type="entry name" value="OMP/PagP_B-barrel"/>
</dbReference>
<feature type="chain" id="PRO_5042486824" description="Outer membrane protein beta-barrel domain-containing protein" evidence="1">
    <location>
        <begin position="21"/>
        <end position="147"/>
    </location>
</feature>
<name>A0AAJ1VH31_9FLAO</name>
<organism evidence="3 5">
    <name type="scientific">Polaribacter sejongensis</name>
    <dbReference type="NCBI Taxonomy" id="985043"/>
    <lineage>
        <taxon>Bacteria</taxon>
        <taxon>Pseudomonadati</taxon>
        <taxon>Bacteroidota</taxon>
        <taxon>Flavobacteriia</taxon>
        <taxon>Flavobacteriales</taxon>
        <taxon>Flavobacteriaceae</taxon>
    </lineage>
</organism>
<dbReference type="SUPFAM" id="SSF56925">
    <property type="entry name" value="OMPA-like"/>
    <property type="match status" value="1"/>
</dbReference>
<dbReference type="EMBL" id="CP019336">
    <property type="protein sequence ID" value="AUC20772.1"/>
    <property type="molecule type" value="Genomic_DNA"/>
</dbReference>
<dbReference type="RefSeq" id="WP_208890036.1">
    <property type="nucleotide sequence ID" value="NZ_CP019336.1"/>
</dbReference>